<gene>
    <name evidence="2" type="ORF">BC624_105164</name>
    <name evidence="3" type="ORF">SAMN05443373_105164</name>
</gene>
<evidence type="ECO:0000313" key="4">
    <source>
        <dbReference type="Proteomes" id="UP000184384"/>
    </source>
</evidence>
<reference evidence="2 5" key="3">
    <citation type="submission" date="2018-03" db="EMBL/GenBank/DDBJ databases">
        <title>Genomic Encyclopedia of Archaeal and Bacterial Type Strains, Phase II (KMG-II): from individual species to whole genera.</title>
        <authorList>
            <person name="Goeker M."/>
        </authorList>
    </citation>
    <scope>NUCLEOTIDE SEQUENCE [LARGE SCALE GENOMIC DNA]</scope>
    <source>
        <strain evidence="2 5">DSM 17797</strain>
    </source>
</reference>
<dbReference type="Proteomes" id="UP000237771">
    <property type="component" value="Unassembled WGS sequence"/>
</dbReference>
<reference evidence="4" key="2">
    <citation type="submission" date="2016-11" db="EMBL/GenBank/DDBJ databases">
        <authorList>
            <person name="Varghese N."/>
            <person name="Submissions S."/>
        </authorList>
    </citation>
    <scope>NUCLEOTIDE SEQUENCE [LARGE SCALE GENOMIC DNA]</scope>
    <source>
        <strain evidence="4">DSM 19729</strain>
    </source>
</reference>
<proteinExistence type="predicted"/>
<dbReference type="InterPro" id="IPR004919">
    <property type="entry name" value="GmrSD_N"/>
</dbReference>
<dbReference type="PANTHER" id="PTHR35149:SF1">
    <property type="entry name" value="DUF5655 DOMAIN-CONTAINING PROTEIN"/>
    <property type="match status" value="1"/>
</dbReference>
<dbReference type="Pfam" id="PF03235">
    <property type="entry name" value="GmrSD_N"/>
    <property type="match status" value="1"/>
</dbReference>
<accession>A0A1M5NYD4</accession>
<evidence type="ECO:0000313" key="2">
    <source>
        <dbReference type="EMBL" id="PRZ23442.1"/>
    </source>
</evidence>
<dbReference type="PANTHER" id="PTHR35149">
    <property type="entry name" value="SLL5132 PROTEIN"/>
    <property type="match status" value="1"/>
</dbReference>
<dbReference type="Proteomes" id="UP000184384">
    <property type="component" value="Unassembled WGS sequence"/>
</dbReference>
<reference evidence="3" key="1">
    <citation type="submission" date="2016-11" db="EMBL/GenBank/DDBJ databases">
        <authorList>
            <person name="Jaros S."/>
            <person name="Januszkiewicz K."/>
            <person name="Wedrychowicz H."/>
        </authorList>
    </citation>
    <scope>NUCLEOTIDE SEQUENCE [LARGE SCALE GENOMIC DNA]</scope>
    <source>
        <strain evidence="3">DSM 19729</strain>
    </source>
</reference>
<dbReference type="EMBL" id="FQWO01000005">
    <property type="protein sequence ID" value="SHG94540.1"/>
    <property type="molecule type" value="Genomic_DNA"/>
</dbReference>
<evidence type="ECO:0000313" key="5">
    <source>
        <dbReference type="Proteomes" id="UP000237771"/>
    </source>
</evidence>
<evidence type="ECO:0000259" key="1">
    <source>
        <dbReference type="Pfam" id="PF03235"/>
    </source>
</evidence>
<dbReference type="AlphaFoldDB" id="A0A1M5NYD4"/>
<dbReference type="RefSeq" id="WP_072943194.1">
    <property type="nucleotide sequence ID" value="NZ_FQWO01000005.1"/>
</dbReference>
<evidence type="ECO:0000313" key="3">
    <source>
        <dbReference type="EMBL" id="SHG94540.1"/>
    </source>
</evidence>
<dbReference type="EMBL" id="PVUB01000005">
    <property type="protein sequence ID" value="PRZ23442.1"/>
    <property type="molecule type" value="Genomic_DNA"/>
</dbReference>
<protein>
    <submittedName>
        <fullName evidence="2">Uncharacterized protein DUF262</fullName>
    </submittedName>
</protein>
<organism evidence="3 4">
    <name type="scientific">Flavobacterium granuli</name>
    <dbReference type="NCBI Taxonomy" id="280093"/>
    <lineage>
        <taxon>Bacteria</taxon>
        <taxon>Pseudomonadati</taxon>
        <taxon>Bacteroidota</taxon>
        <taxon>Flavobacteriia</taxon>
        <taxon>Flavobacteriales</taxon>
        <taxon>Flavobacteriaceae</taxon>
        <taxon>Flavobacterium</taxon>
    </lineage>
</organism>
<dbReference type="OrthoDB" id="9798761at2"/>
<feature type="domain" description="GmrSD restriction endonucleases N-terminal" evidence="1">
    <location>
        <begin position="4"/>
        <end position="238"/>
    </location>
</feature>
<dbReference type="STRING" id="280093.SAMN05443373_105164"/>
<keyword evidence="5" id="KW-1185">Reference proteome</keyword>
<sequence>MDSIRDIFSNRIFRIPDYQRGYSWEKSHLDDFWQDIFNLQKDKVHYTGMISVEEVDKNEYGKWKDDKWVIEGRNDKPYFIVDGQQRLTTVVVLLWVIIDSLKEDEQLSFVSKETLIDKYIFTENKGQNLKSYIFGYHKDNPSYEFLKREIFEQKGDLKIKDIEETTYTNNLFATKDFFTKKIKSLSLQDKSNLFDKVTKQLKFDFKILDKELDIFIVFETMNNRGKPLSNLEKLKNRLIYLSTLIDEETSLKKELRNDINENWKTIYKYLGLNKERKLDDDAFLQNHWIVFYRYERREAEYYANDIFDRIFTSQQVFRKEIGHKEIKIYIDSIAEAVKQWFVIFNPSHPHALELTQSKELLYWLKKQNIVGFKAFQPLIMATLLSEDDNNLKIELVKNTEAYVFLIFNISARRSNTGTYHFNAKANELYKKDLTIKEIIDDLKFWIYGTDEVSGYFDRDNFFNFLKDLFQRDATSGYADWKYLKYLLYEYELSLDKSGLNENTLFPYNGLSVQNVMPFDPVKVCWKNNFSSYSKREKKYLSGSLGNFILVNHKSIDSTNTCFDDMRGVLSLGLLNEKEASDYEVWDYNTVLDRGFKILSFIEERWNISLGNEGHKKELLFLDFRLPSLPVKVVLL</sequence>
<name>A0A1M5NYD4_9FLAO</name>